<evidence type="ECO:0000256" key="4">
    <source>
        <dbReference type="ARBA" id="ARBA00022553"/>
    </source>
</evidence>
<comment type="similarity">
    <text evidence="2 10">Belongs to the activator 1 large subunit family.</text>
</comment>
<evidence type="ECO:0000256" key="6">
    <source>
        <dbReference type="ARBA" id="ARBA00022741"/>
    </source>
</evidence>
<dbReference type="AlphaFoldDB" id="G4TBJ1"/>
<feature type="compositionally biased region" description="Basic and acidic residues" evidence="11">
    <location>
        <begin position="328"/>
        <end position="342"/>
    </location>
</feature>
<dbReference type="PIRSF" id="PIRSF036578">
    <property type="entry name" value="RFC1"/>
    <property type="match status" value="1"/>
</dbReference>
<dbReference type="GO" id="GO:0005524">
    <property type="term" value="F:ATP binding"/>
    <property type="evidence" value="ECO:0007669"/>
    <property type="project" value="UniProtKB-UniRule"/>
</dbReference>
<feature type="compositionally biased region" description="Acidic residues" evidence="11">
    <location>
        <begin position="106"/>
        <end position="118"/>
    </location>
</feature>
<evidence type="ECO:0000256" key="3">
    <source>
        <dbReference type="ARBA" id="ARBA00020401"/>
    </source>
</evidence>
<evidence type="ECO:0000256" key="8">
    <source>
        <dbReference type="ARBA" id="ARBA00023125"/>
    </source>
</evidence>
<dbReference type="FunFam" id="1.20.272.10:FF:000005">
    <property type="entry name" value="Replication factor C subunit 1"/>
    <property type="match status" value="1"/>
</dbReference>
<dbReference type="GO" id="GO:0005663">
    <property type="term" value="C:DNA replication factor C complex"/>
    <property type="evidence" value="ECO:0007669"/>
    <property type="project" value="InterPro"/>
</dbReference>
<name>G4TBJ1_SERID</name>
<dbReference type="EMBL" id="CAFZ01000038">
    <property type="protein sequence ID" value="CCA68684.1"/>
    <property type="molecule type" value="Genomic_DNA"/>
</dbReference>
<feature type="domain" description="BRCT" evidence="12">
    <location>
        <begin position="227"/>
        <end position="317"/>
    </location>
</feature>
<dbReference type="FunCoup" id="G4TBJ1">
    <property type="interactions" value="724"/>
</dbReference>
<dbReference type="SUPFAM" id="SSF48019">
    <property type="entry name" value="post-AAA+ oligomerization domain-like"/>
    <property type="match status" value="1"/>
</dbReference>
<feature type="region of interest" description="Disordered" evidence="11">
    <location>
        <begin position="1"/>
        <end position="224"/>
    </location>
</feature>
<dbReference type="Pfam" id="PF25361">
    <property type="entry name" value="AAA_lid_RFC1"/>
    <property type="match status" value="1"/>
</dbReference>
<evidence type="ECO:0000256" key="9">
    <source>
        <dbReference type="ARBA" id="ARBA00023242"/>
    </source>
</evidence>
<comment type="subcellular location">
    <subcellularLocation>
        <location evidence="1 10">Nucleus</location>
    </subcellularLocation>
</comment>
<dbReference type="PROSITE" id="PS50172">
    <property type="entry name" value="BRCT"/>
    <property type="match status" value="1"/>
</dbReference>
<evidence type="ECO:0000256" key="1">
    <source>
        <dbReference type="ARBA" id="ARBA00004123"/>
    </source>
</evidence>
<accession>G4TBJ1</accession>
<keyword evidence="14" id="KW-1185">Reference proteome</keyword>
<dbReference type="Gene3D" id="1.20.272.10">
    <property type="match status" value="1"/>
</dbReference>
<dbReference type="FunFam" id="3.40.50.300:FF:000395">
    <property type="entry name" value="Replication factor C subunit 1"/>
    <property type="match status" value="1"/>
</dbReference>
<protein>
    <recommendedName>
        <fullName evidence="3 10">Replication factor C subunit 1</fullName>
    </recommendedName>
</protein>
<dbReference type="InParanoid" id="G4TBJ1"/>
<dbReference type="InterPro" id="IPR013725">
    <property type="entry name" value="DNA_replication_fac_RFC1_C"/>
</dbReference>
<dbReference type="HOGENOM" id="CLU_003574_1_0_1"/>
<evidence type="ECO:0000313" key="14">
    <source>
        <dbReference type="Proteomes" id="UP000007148"/>
    </source>
</evidence>
<dbReference type="GO" id="GO:0006281">
    <property type="term" value="P:DNA repair"/>
    <property type="evidence" value="ECO:0007669"/>
    <property type="project" value="InterPro"/>
</dbReference>
<reference evidence="13 14" key="1">
    <citation type="journal article" date="2011" name="PLoS Pathog.">
        <title>Endophytic Life Strategies Decoded by Genome and Transcriptome Analyses of the Mutualistic Root Symbiont Piriformospora indica.</title>
        <authorList>
            <person name="Zuccaro A."/>
            <person name="Lahrmann U."/>
            <person name="Guldener U."/>
            <person name="Langen G."/>
            <person name="Pfiffi S."/>
            <person name="Biedenkopf D."/>
            <person name="Wong P."/>
            <person name="Samans B."/>
            <person name="Grimm C."/>
            <person name="Basiewicz M."/>
            <person name="Murat C."/>
            <person name="Martin F."/>
            <person name="Kogel K.H."/>
        </authorList>
    </citation>
    <scope>NUCLEOTIDE SEQUENCE [LARGE SCALE GENOMIC DNA]</scope>
    <source>
        <strain evidence="13 14">DSM 11827</strain>
    </source>
</reference>
<dbReference type="InterPro" id="IPR036420">
    <property type="entry name" value="BRCT_dom_sf"/>
</dbReference>
<comment type="caution">
    <text evidence="13">The sequence shown here is derived from an EMBL/GenBank/DDBJ whole genome shotgun (WGS) entry which is preliminary data.</text>
</comment>
<dbReference type="GO" id="GO:0006271">
    <property type="term" value="P:DNA strand elongation involved in DNA replication"/>
    <property type="evidence" value="ECO:0007669"/>
    <property type="project" value="UniProtKB-ARBA"/>
</dbReference>
<keyword evidence="4" id="KW-0597">Phosphoprotein</keyword>
<dbReference type="Pfam" id="PF08519">
    <property type="entry name" value="RFC1"/>
    <property type="match status" value="1"/>
</dbReference>
<evidence type="ECO:0000313" key="13">
    <source>
        <dbReference type="EMBL" id="CCA68684.1"/>
    </source>
</evidence>
<dbReference type="FunFam" id="3.40.50.10190:FF:000001">
    <property type="entry name" value="Replication factor C subunit 1"/>
    <property type="match status" value="1"/>
</dbReference>
<feature type="compositionally biased region" description="Polar residues" evidence="11">
    <location>
        <begin position="67"/>
        <end position="81"/>
    </location>
</feature>
<feature type="region of interest" description="Disordered" evidence="11">
    <location>
        <begin position="328"/>
        <end position="360"/>
    </location>
</feature>
<dbReference type="eggNOG" id="KOG1968">
    <property type="taxonomic scope" value="Eukaryota"/>
</dbReference>
<feature type="region of interest" description="Disordered" evidence="11">
    <location>
        <begin position="888"/>
        <end position="937"/>
    </location>
</feature>
<evidence type="ECO:0000256" key="2">
    <source>
        <dbReference type="ARBA" id="ARBA00006116"/>
    </source>
</evidence>
<keyword evidence="7 10" id="KW-0067">ATP-binding</keyword>
<dbReference type="InterPro" id="IPR003959">
    <property type="entry name" value="ATPase_AAA_core"/>
</dbReference>
<dbReference type="GO" id="GO:0003677">
    <property type="term" value="F:DNA binding"/>
    <property type="evidence" value="ECO:0007669"/>
    <property type="project" value="UniProtKB-KW"/>
</dbReference>
<evidence type="ECO:0000256" key="10">
    <source>
        <dbReference type="PIRNR" id="PIRNR036578"/>
    </source>
</evidence>
<feature type="compositionally biased region" description="Low complexity" evidence="11">
    <location>
        <begin position="82"/>
        <end position="96"/>
    </location>
</feature>
<sequence>MSSSSKKKAEKPDIRDSLAKLQTKQSKATSSSKASSTKQPIEISDDDDSRSPDSPQIGRKLDKLALQSDTDMMSVKSTSTYASKGKGAATGSSAAANRKRKATVIDSDEDEEEEEEDDAPPRKKAAISTKHSSNAKKPATSTAGKKAKNVLVLSDSSSDDPKPVKKPAPKKDAVPRASGSTTKASKASSARDDSVSPSKPAKPNFAAILAKRASGPAAPGSKEIPIGQPNCLANLAFVFTGELDSLSREEAQDLAKRYGGRVTTAPSSKTSFVVLGNNAGPSKLSMIEKHNLKTLSEDQFLDLIRTRKGVLDEKALDKLRKEEEKIKKDAEEMEKKEKEQKKAMATKPGSKREQHSFDPSSQLWTTKYAPQNLSQICGNKANVEKVQLWLHDWPQSRKSGFKYGGKNAINGYRALLIYGPPGIGKTTTAHLCAKLEGFTPIELNASDARSKKLIEACRHPNATNINNTSLDGWMSHGQVNSAGIEITDRTVLIMDEVDGMSAGDRGGVVALKALIKKTQVPIICIANDGQAQKLKPLMGIAASIHFTKPTAAQIKSRIASICYKEKLNIPPNVIEQLIAGAQSDIRQVLNMLSTWKLSKGSMDFDESKRLSEANQKYTILSPFNCTSKILGPYTFSKTNRETLGEKMDYYFHEPALMPLFVQENYLKQKPARASDSMGQEYNLKVLELMRKASASISDGDMVDQMIRGSEQHWSLMPLHACLSFVRPASFMYGVSGEGYGYKDSASFPQWLGQNSKQTKLQRQLGDIQVKMRMKVSGDKSEIRRHYIPALFPRIVQPLTDKDLDAKETIKEVIGVMDEYYLNKEDWDTIVELGVGSRKDTDVLKNVATATKTAFTRTYNASDHPIAFHKGTDVGGIKKIAAKDVPDVEEAFDIDDEVPEDDEDGTPETEKTAVLNDKLIKEKKPKGSGEPKGKGKAK</sequence>
<dbReference type="InterPro" id="IPR047854">
    <property type="entry name" value="RFC_lid"/>
</dbReference>
<dbReference type="InterPro" id="IPR027417">
    <property type="entry name" value="P-loop_NTPase"/>
</dbReference>
<dbReference type="OMA" id="LICNERN"/>
<dbReference type="InterPro" id="IPR012178">
    <property type="entry name" value="RFC1"/>
</dbReference>
<dbReference type="Gene3D" id="3.40.50.300">
    <property type="entry name" value="P-loop containing nucleotide triphosphate hydrolases"/>
    <property type="match status" value="1"/>
</dbReference>
<feature type="compositionally biased region" description="Acidic residues" evidence="11">
    <location>
        <begin position="888"/>
        <end position="906"/>
    </location>
</feature>
<dbReference type="Pfam" id="PF00004">
    <property type="entry name" value="AAA"/>
    <property type="match status" value="1"/>
</dbReference>
<dbReference type="Pfam" id="PF00533">
    <property type="entry name" value="BRCT"/>
    <property type="match status" value="1"/>
</dbReference>
<feature type="compositionally biased region" description="Basic and acidic residues" evidence="11">
    <location>
        <begin position="159"/>
        <end position="174"/>
    </location>
</feature>
<gene>
    <name evidence="13" type="ORF">PIIN_02549</name>
</gene>
<keyword evidence="8" id="KW-0238">DNA-binding</keyword>
<feature type="compositionally biased region" description="Basic and acidic residues" evidence="11">
    <location>
        <begin position="917"/>
        <end position="937"/>
    </location>
</feature>
<dbReference type="CDD" id="cd17752">
    <property type="entry name" value="BRCT_RFC1"/>
    <property type="match status" value="1"/>
</dbReference>
<evidence type="ECO:0000259" key="12">
    <source>
        <dbReference type="PROSITE" id="PS50172"/>
    </source>
</evidence>
<dbReference type="InterPro" id="IPR003593">
    <property type="entry name" value="AAA+_ATPase"/>
</dbReference>
<dbReference type="PANTHER" id="PTHR23389">
    <property type="entry name" value="CHROMOSOME TRANSMISSION FIDELITY FACTOR 18"/>
    <property type="match status" value="1"/>
</dbReference>
<proteinExistence type="inferred from homology"/>
<keyword evidence="5 10" id="KW-0235">DNA replication</keyword>
<dbReference type="SMART" id="SM00382">
    <property type="entry name" value="AAA"/>
    <property type="match status" value="1"/>
</dbReference>
<keyword evidence="6 10" id="KW-0547">Nucleotide-binding</keyword>
<keyword evidence="9 10" id="KW-0539">Nucleus</keyword>
<evidence type="ECO:0000256" key="7">
    <source>
        <dbReference type="ARBA" id="ARBA00022840"/>
    </source>
</evidence>
<dbReference type="SUPFAM" id="SSF52113">
    <property type="entry name" value="BRCT domain"/>
    <property type="match status" value="1"/>
</dbReference>
<dbReference type="Proteomes" id="UP000007148">
    <property type="component" value="Unassembled WGS sequence"/>
</dbReference>
<dbReference type="SMART" id="SM00292">
    <property type="entry name" value="BRCT"/>
    <property type="match status" value="1"/>
</dbReference>
<dbReference type="InterPro" id="IPR008921">
    <property type="entry name" value="DNA_pol3_clamp-load_cplx_C"/>
</dbReference>
<feature type="compositionally biased region" description="Low complexity" evidence="11">
    <location>
        <begin position="22"/>
        <end position="39"/>
    </location>
</feature>
<dbReference type="OrthoDB" id="446168at2759"/>
<dbReference type="Gene3D" id="1.10.8.60">
    <property type="match status" value="1"/>
</dbReference>
<evidence type="ECO:0000256" key="11">
    <source>
        <dbReference type="SAM" id="MobiDB-lite"/>
    </source>
</evidence>
<feature type="compositionally biased region" description="Low complexity" evidence="11">
    <location>
        <begin position="175"/>
        <end position="188"/>
    </location>
</feature>
<dbReference type="PANTHER" id="PTHR23389:SF6">
    <property type="entry name" value="REPLICATION FACTOR C SUBUNIT 1"/>
    <property type="match status" value="1"/>
</dbReference>
<dbReference type="CDD" id="cd00009">
    <property type="entry name" value="AAA"/>
    <property type="match status" value="1"/>
</dbReference>
<dbReference type="STRING" id="1109443.G4TBJ1"/>
<dbReference type="GO" id="GO:0005634">
    <property type="term" value="C:nucleus"/>
    <property type="evidence" value="ECO:0007669"/>
    <property type="project" value="UniProtKB-SubCell"/>
</dbReference>
<dbReference type="Gene3D" id="3.40.50.10190">
    <property type="entry name" value="BRCT domain"/>
    <property type="match status" value="1"/>
</dbReference>
<dbReference type="GO" id="GO:0016887">
    <property type="term" value="F:ATP hydrolysis activity"/>
    <property type="evidence" value="ECO:0007669"/>
    <property type="project" value="InterPro"/>
</dbReference>
<dbReference type="InterPro" id="IPR001357">
    <property type="entry name" value="BRCT_dom"/>
</dbReference>
<evidence type="ECO:0000256" key="5">
    <source>
        <dbReference type="ARBA" id="ARBA00022705"/>
    </source>
</evidence>
<dbReference type="FunFam" id="1.10.8.60:FF:000021">
    <property type="entry name" value="Replication factor C subunit 1"/>
    <property type="match status" value="1"/>
</dbReference>
<dbReference type="CDD" id="cd18140">
    <property type="entry name" value="HLD_clamp_RFC"/>
    <property type="match status" value="1"/>
</dbReference>
<organism evidence="13 14">
    <name type="scientific">Serendipita indica (strain DSM 11827)</name>
    <name type="common">Root endophyte fungus</name>
    <name type="synonym">Piriformospora indica</name>
    <dbReference type="NCBI Taxonomy" id="1109443"/>
    <lineage>
        <taxon>Eukaryota</taxon>
        <taxon>Fungi</taxon>
        <taxon>Dikarya</taxon>
        <taxon>Basidiomycota</taxon>
        <taxon>Agaricomycotina</taxon>
        <taxon>Agaricomycetes</taxon>
        <taxon>Sebacinales</taxon>
        <taxon>Serendipitaceae</taxon>
        <taxon>Serendipita</taxon>
    </lineage>
</organism>
<dbReference type="GO" id="GO:0003689">
    <property type="term" value="F:DNA clamp loader activity"/>
    <property type="evidence" value="ECO:0007669"/>
    <property type="project" value="UniProtKB-UniRule"/>
</dbReference>
<dbReference type="SUPFAM" id="SSF52540">
    <property type="entry name" value="P-loop containing nucleoside triphosphate hydrolases"/>
    <property type="match status" value="1"/>
</dbReference>